<feature type="domain" description="DUF7685" evidence="1">
    <location>
        <begin position="4"/>
        <end position="41"/>
    </location>
</feature>
<dbReference type="Pfam" id="PF24735">
    <property type="entry name" value="DUF7686"/>
    <property type="match status" value="1"/>
</dbReference>
<keyword evidence="5" id="KW-1185">Reference proteome</keyword>
<dbReference type="EMBL" id="CP095075">
    <property type="protein sequence ID" value="UOR11333.1"/>
    <property type="molecule type" value="Genomic_DNA"/>
</dbReference>
<name>A0ABY4H8Y4_9BACI</name>
<evidence type="ECO:0000313" key="4">
    <source>
        <dbReference type="EMBL" id="UOR11333.1"/>
    </source>
</evidence>
<feature type="domain" description="DUF7713" evidence="3">
    <location>
        <begin position="115"/>
        <end position="183"/>
    </location>
</feature>
<proteinExistence type="predicted"/>
<protein>
    <submittedName>
        <fullName evidence="4">Uncharacterized protein</fullName>
    </submittedName>
</protein>
<dbReference type="Pfam" id="PF24734">
    <property type="entry name" value="DUF7685"/>
    <property type="match status" value="1"/>
</dbReference>
<dbReference type="Proteomes" id="UP000830326">
    <property type="component" value="Chromosome"/>
</dbReference>
<dbReference type="InterPro" id="IPR056103">
    <property type="entry name" value="DUF7686"/>
</dbReference>
<reference evidence="4" key="1">
    <citation type="submission" date="2022-04" db="EMBL/GenBank/DDBJ databases">
        <title>Halobacillus sp. isolated from saltern.</title>
        <authorList>
            <person name="Won M."/>
            <person name="Lee C.-M."/>
            <person name="Woen H.-Y."/>
            <person name="Kwon S.-W."/>
        </authorList>
    </citation>
    <scope>NUCLEOTIDE SEQUENCE</scope>
    <source>
        <strain evidence="4">SSHM10-5</strain>
    </source>
</reference>
<gene>
    <name evidence="4" type="ORF">MUO15_17305</name>
</gene>
<feature type="domain" description="DUF7686" evidence="2">
    <location>
        <begin position="47"/>
        <end position="112"/>
    </location>
</feature>
<evidence type="ECO:0000313" key="5">
    <source>
        <dbReference type="Proteomes" id="UP000830326"/>
    </source>
</evidence>
<organism evidence="4 5">
    <name type="scientific">Halobacillus amylolyticus</name>
    <dbReference type="NCBI Taxonomy" id="2932259"/>
    <lineage>
        <taxon>Bacteria</taxon>
        <taxon>Bacillati</taxon>
        <taxon>Bacillota</taxon>
        <taxon>Bacilli</taxon>
        <taxon>Bacillales</taxon>
        <taxon>Bacillaceae</taxon>
        <taxon>Halobacillus</taxon>
    </lineage>
</organism>
<dbReference type="InterPro" id="IPR056102">
    <property type="entry name" value="DUF7685"/>
</dbReference>
<evidence type="ECO:0000259" key="3">
    <source>
        <dbReference type="Pfam" id="PF24828"/>
    </source>
</evidence>
<dbReference type="RefSeq" id="WP_245031279.1">
    <property type="nucleotide sequence ID" value="NZ_CP095075.1"/>
</dbReference>
<evidence type="ECO:0000259" key="2">
    <source>
        <dbReference type="Pfam" id="PF24735"/>
    </source>
</evidence>
<dbReference type="Pfam" id="PF24828">
    <property type="entry name" value="DUF7713"/>
    <property type="match status" value="1"/>
</dbReference>
<dbReference type="InterPro" id="IPR056130">
    <property type="entry name" value="DUF7713"/>
</dbReference>
<sequence>MDVCNHCNKNAVNVITKIDGEEAGLCWSCYNQIISEELGVELTNEMKEVALRDHAGVLRRFSITQRLDPLGIFMEAVEMNECGYAFAVHGELDDDQQSLLQKLLDKVKAGLAESYVEKDAFPNGQTYHSITNDHFLGRIDHGGEHDGPVVVIDGKPYTWEEVGEMMKSYEGFQLQVKIFDMTDDVDLGI</sequence>
<accession>A0ABY4H8Y4</accession>
<evidence type="ECO:0000259" key="1">
    <source>
        <dbReference type="Pfam" id="PF24734"/>
    </source>
</evidence>